<evidence type="ECO:0000313" key="3">
    <source>
        <dbReference type="Proteomes" id="UP000266239"/>
    </source>
</evidence>
<feature type="region of interest" description="Disordered" evidence="1">
    <location>
        <begin position="1"/>
        <end position="32"/>
    </location>
</feature>
<gene>
    <name evidence="2" type="ORF">DYB25_003028</name>
</gene>
<protein>
    <submittedName>
        <fullName evidence="2">Uncharacterized protein</fullName>
    </submittedName>
</protein>
<sequence length="170" mass="18800">MAAYLNDVDDADDAAGAAFSSESESESDADSCDDCDFADYDGDVKCPNPRALKRNGRVHTLCEYHRARQNEHQRKSDRKHKDTKHARQLMKQCGESNNAAHNHHHNHADVTDDIKPYPIMTTHIAASDASLPSNAPEGVLYGILHKDLSFREAMELNEALRAVTASPGLM</sequence>
<dbReference type="EMBL" id="QUTA01004355">
    <property type="protein sequence ID" value="RHY20111.1"/>
    <property type="molecule type" value="Genomic_DNA"/>
</dbReference>
<reference evidence="2 3" key="1">
    <citation type="submission" date="2018-08" db="EMBL/GenBank/DDBJ databases">
        <title>Aphanomyces genome sequencing and annotation.</title>
        <authorList>
            <person name="Minardi D."/>
            <person name="Oidtmann B."/>
            <person name="Van Der Giezen M."/>
            <person name="Studholme D.J."/>
        </authorList>
    </citation>
    <scope>NUCLEOTIDE SEQUENCE [LARGE SCALE GENOMIC DNA]</scope>
    <source>
        <strain evidence="2 3">Yx</strain>
    </source>
</reference>
<evidence type="ECO:0000256" key="1">
    <source>
        <dbReference type="SAM" id="MobiDB-lite"/>
    </source>
</evidence>
<evidence type="ECO:0000313" key="2">
    <source>
        <dbReference type="EMBL" id="RHY20111.1"/>
    </source>
</evidence>
<comment type="caution">
    <text evidence="2">The sequence shown here is derived from an EMBL/GenBank/DDBJ whole genome shotgun (WGS) entry which is preliminary data.</text>
</comment>
<accession>A0A397BLH2</accession>
<organism evidence="2 3">
    <name type="scientific">Aphanomyces astaci</name>
    <name type="common">Crayfish plague agent</name>
    <dbReference type="NCBI Taxonomy" id="112090"/>
    <lineage>
        <taxon>Eukaryota</taxon>
        <taxon>Sar</taxon>
        <taxon>Stramenopiles</taxon>
        <taxon>Oomycota</taxon>
        <taxon>Saprolegniomycetes</taxon>
        <taxon>Saprolegniales</taxon>
        <taxon>Verrucalvaceae</taxon>
        <taxon>Aphanomyces</taxon>
    </lineage>
</organism>
<proteinExistence type="predicted"/>
<feature type="compositionally biased region" description="Acidic residues" evidence="1">
    <location>
        <begin position="23"/>
        <end position="32"/>
    </location>
</feature>
<dbReference type="VEuPathDB" id="FungiDB:H257_00530"/>
<dbReference type="AlphaFoldDB" id="A0A397BLH2"/>
<dbReference type="Proteomes" id="UP000266239">
    <property type="component" value="Unassembled WGS sequence"/>
</dbReference>
<name>A0A397BLH2_APHAT</name>